<evidence type="ECO:0000313" key="1">
    <source>
        <dbReference type="EMBL" id="GAA2656678.1"/>
    </source>
</evidence>
<dbReference type="Proteomes" id="UP001501666">
    <property type="component" value="Unassembled WGS sequence"/>
</dbReference>
<comment type="caution">
    <text evidence="1">The sequence shown here is derived from an EMBL/GenBank/DDBJ whole genome shotgun (WGS) entry which is preliminary data.</text>
</comment>
<name>A0ABN3RMZ5_9ACTN</name>
<accession>A0ABN3RMZ5</accession>
<keyword evidence="2" id="KW-1185">Reference proteome</keyword>
<gene>
    <name evidence="1" type="ORF">GCM10010412_026850</name>
</gene>
<reference evidence="1 2" key="1">
    <citation type="journal article" date="2019" name="Int. J. Syst. Evol. Microbiol.">
        <title>The Global Catalogue of Microorganisms (GCM) 10K type strain sequencing project: providing services to taxonomists for standard genome sequencing and annotation.</title>
        <authorList>
            <consortium name="The Broad Institute Genomics Platform"/>
            <consortium name="The Broad Institute Genome Sequencing Center for Infectious Disease"/>
            <person name="Wu L."/>
            <person name="Ma J."/>
        </authorList>
    </citation>
    <scope>NUCLEOTIDE SEQUENCE [LARGE SCALE GENOMIC DNA]</scope>
    <source>
        <strain evidence="1 2">JCM 6835</strain>
    </source>
</reference>
<organism evidence="1 2">
    <name type="scientific">Nonomuraea recticatena</name>
    <dbReference type="NCBI Taxonomy" id="46178"/>
    <lineage>
        <taxon>Bacteria</taxon>
        <taxon>Bacillati</taxon>
        <taxon>Actinomycetota</taxon>
        <taxon>Actinomycetes</taxon>
        <taxon>Streptosporangiales</taxon>
        <taxon>Streptosporangiaceae</taxon>
        <taxon>Nonomuraea</taxon>
    </lineage>
</organism>
<protein>
    <submittedName>
        <fullName evidence="1">Uncharacterized protein</fullName>
    </submittedName>
</protein>
<evidence type="ECO:0000313" key="2">
    <source>
        <dbReference type="Proteomes" id="UP001501666"/>
    </source>
</evidence>
<sequence>MAALPYPPAALTWSGVTTADRPAGELRLGQDQQVIGQDSSLEETVRLMLSRTRLGEAPATS</sequence>
<dbReference type="EMBL" id="BAAATE010000005">
    <property type="protein sequence ID" value="GAA2656678.1"/>
    <property type="molecule type" value="Genomic_DNA"/>
</dbReference>
<proteinExistence type="predicted"/>